<dbReference type="InterPro" id="IPR050194">
    <property type="entry name" value="Glycosyltransferase_grp1"/>
</dbReference>
<dbReference type="GO" id="GO:0016757">
    <property type="term" value="F:glycosyltransferase activity"/>
    <property type="evidence" value="ECO:0007669"/>
    <property type="project" value="InterPro"/>
</dbReference>
<dbReference type="Proteomes" id="UP000663444">
    <property type="component" value="Chromosome"/>
</dbReference>
<dbReference type="InterPro" id="IPR028098">
    <property type="entry name" value="Glyco_trans_4-like_N"/>
</dbReference>
<proteinExistence type="predicted"/>
<sequence length="407" mass="46253">MSATLLNDNIAPTQMNQNRTALVHEWLTDWGGSESVLAEISRCFLRPDLFALIDFLPGEARARINHGRLTTTFIQSLPFARSHFWYYLGLMPLAVESLDLRDYELIVSSNHAVAKGVLTNAEQLHLSYVHSPMRYAWDLHHEYLADYGIDRGLRGWLARLMFHRLRHWDRQTASNVDLYIANSHNVARRIWRTYRRRAWVIPPPADLDRFSIAAAKDDYYVVVSRLVSYKRVDLIVRAFGLMPEQKLLVIGDGPELDNLKKMSGTNIEFLGRRQDGEVAEYLARAKALVFAANEDFGITPVEAQAAGTPVVAYGQGGALETVIDATRSANGTGVFFTRQTPDALSETIHLHEHTLAAISPEDCRRNAQRFSAQLFHERFTSLRDRACTAWEYTRQRPGSFESAVFDE</sequence>
<evidence type="ECO:0000313" key="4">
    <source>
        <dbReference type="Proteomes" id="UP000663444"/>
    </source>
</evidence>
<dbReference type="AlphaFoldDB" id="A0A974PZ30"/>
<name>A0A974PZ30_9RHOO</name>
<dbReference type="PANTHER" id="PTHR45947:SF3">
    <property type="entry name" value="SULFOQUINOVOSYL TRANSFERASE SQD2"/>
    <property type="match status" value="1"/>
</dbReference>
<evidence type="ECO:0000259" key="1">
    <source>
        <dbReference type="Pfam" id="PF00534"/>
    </source>
</evidence>
<protein>
    <submittedName>
        <fullName evidence="3">Glycosyltransferase</fullName>
    </submittedName>
</protein>
<evidence type="ECO:0000259" key="2">
    <source>
        <dbReference type="Pfam" id="PF13439"/>
    </source>
</evidence>
<feature type="domain" description="Glycosyl transferase family 1" evidence="1">
    <location>
        <begin position="211"/>
        <end position="368"/>
    </location>
</feature>
<dbReference type="Gene3D" id="3.40.50.2000">
    <property type="entry name" value="Glycogen Phosphorylase B"/>
    <property type="match status" value="2"/>
</dbReference>
<dbReference type="PANTHER" id="PTHR45947">
    <property type="entry name" value="SULFOQUINOVOSYL TRANSFERASE SQD2"/>
    <property type="match status" value="1"/>
</dbReference>
<evidence type="ECO:0000313" key="3">
    <source>
        <dbReference type="EMBL" id="QRJ63605.1"/>
    </source>
</evidence>
<organism evidence="3 4">
    <name type="scientific">Azospira restricta</name>
    <dbReference type="NCBI Taxonomy" id="404405"/>
    <lineage>
        <taxon>Bacteria</taxon>
        <taxon>Pseudomonadati</taxon>
        <taxon>Pseudomonadota</taxon>
        <taxon>Betaproteobacteria</taxon>
        <taxon>Rhodocyclales</taxon>
        <taxon>Rhodocyclaceae</taxon>
        <taxon>Azospira</taxon>
    </lineage>
</organism>
<keyword evidence="4" id="KW-1185">Reference proteome</keyword>
<dbReference type="RefSeq" id="WP_203387135.1">
    <property type="nucleotide sequence ID" value="NZ_CP064781.1"/>
</dbReference>
<gene>
    <name evidence="3" type="ORF">IWH25_18000</name>
</gene>
<dbReference type="InterPro" id="IPR001296">
    <property type="entry name" value="Glyco_trans_1"/>
</dbReference>
<dbReference type="Pfam" id="PF13439">
    <property type="entry name" value="Glyco_transf_4"/>
    <property type="match status" value="1"/>
</dbReference>
<dbReference type="Pfam" id="PF00534">
    <property type="entry name" value="Glycos_transf_1"/>
    <property type="match status" value="1"/>
</dbReference>
<dbReference type="EMBL" id="CP064781">
    <property type="protein sequence ID" value="QRJ63605.1"/>
    <property type="molecule type" value="Genomic_DNA"/>
</dbReference>
<accession>A0A974PZ30</accession>
<feature type="domain" description="Glycosyltransferase subfamily 4-like N-terminal" evidence="2">
    <location>
        <begin position="30"/>
        <end position="209"/>
    </location>
</feature>
<dbReference type="KEGG" id="ares:IWH25_18000"/>
<dbReference type="SUPFAM" id="SSF53756">
    <property type="entry name" value="UDP-Glycosyltransferase/glycogen phosphorylase"/>
    <property type="match status" value="1"/>
</dbReference>
<reference evidence="3" key="1">
    <citation type="submission" date="2020-11" db="EMBL/GenBank/DDBJ databases">
        <title>Azospira restricta DSM 18626 genome sequence.</title>
        <authorList>
            <person name="Moe W.M."/>
        </authorList>
    </citation>
    <scope>NUCLEOTIDE SEQUENCE</scope>
    <source>
        <strain evidence="3">DSM 18626</strain>
    </source>
</reference>